<feature type="region of interest" description="Disordered" evidence="1">
    <location>
        <begin position="64"/>
        <end position="102"/>
    </location>
</feature>
<gene>
    <name evidence="2" type="ORF">PEBR_03638</name>
</gene>
<organism evidence="2 3">
    <name type="scientific">Penicillium brasilianum</name>
    <dbReference type="NCBI Taxonomy" id="104259"/>
    <lineage>
        <taxon>Eukaryota</taxon>
        <taxon>Fungi</taxon>
        <taxon>Dikarya</taxon>
        <taxon>Ascomycota</taxon>
        <taxon>Pezizomycotina</taxon>
        <taxon>Eurotiomycetes</taxon>
        <taxon>Eurotiomycetidae</taxon>
        <taxon>Eurotiales</taxon>
        <taxon>Aspergillaceae</taxon>
        <taxon>Penicillium</taxon>
    </lineage>
</organism>
<accession>A0A1S9RYG1</accession>
<dbReference type="AlphaFoldDB" id="A0A1S9RYG1"/>
<comment type="caution">
    <text evidence="2">The sequence shown here is derived from an EMBL/GenBank/DDBJ whole genome shotgun (WGS) entry which is preliminary data.</text>
</comment>
<reference evidence="3" key="1">
    <citation type="submission" date="2015-09" db="EMBL/GenBank/DDBJ databases">
        <authorList>
            <person name="Fill T.P."/>
            <person name="Baretta J.F."/>
            <person name="de Almeida L.G."/>
            <person name="Rocha M."/>
            <person name="de Souza D.H."/>
            <person name="Malavazi I."/>
            <person name="Cerdeira L.T."/>
            <person name="Hong H."/>
            <person name="Samborskyy M."/>
            <person name="de Vasconcelos A.T."/>
            <person name="Leadlay P."/>
            <person name="Rodrigues-Filho E."/>
        </authorList>
    </citation>
    <scope>NUCLEOTIDE SEQUENCE [LARGE SCALE GENOMIC DNA]</scope>
    <source>
        <strain evidence="3">LaBioMMi 136</strain>
    </source>
</reference>
<evidence type="ECO:0000313" key="3">
    <source>
        <dbReference type="Proteomes" id="UP000190744"/>
    </source>
</evidence>
<sequence length="323" mass="37503">MSDQSSGAADTSLEDSVLILEGYWNYTPWLYFLLRYLGPEYWRFLLTDECTSLPSSRVVATAQVGSSEDSYTPSTPVQDQEASESRSISLNQRDNGEKNKSSKALSYLRSTLNHEAKYLIRNIDSFSEAFRKIKLFYGKPRHQTIALRWSRWVSLRYFRGHGASEFVRKFKERLQEVEEISGIVDHRVVFAQFVHAVSASGNYIGFLLKLPPDLDDPNLMESVYAAFLHRETSFFNSIHSTVDSAFVPRPHDIMAPDFWHPLYCPYHRRVVHHSHQQCRLGRSFGSDLRNEILRQFEKDRQRHNDKKRRLDSHEGSSLMISTD</sequence>
<protein>
    <submittedName>
        <fullName evidence="2">Uncharacterized protein</fullName>
    </submittedName>
</protein>
<proteinExistence type="predicted"/>
<feature type="compositionally biased region" description="Polar residues" evidence="1">
    <location>
        <begin position="64"/>
        <end position="93"/>
    </location>
</feature>
<evidence type="ECO:0000313" key="2">
    <source>
        <dbReference type="EMBL" id="OOQ90557.1"/>
    </source>
</evidence>
<dbReference type="EMBL" id="LJBN01000057">
    <property type="protein sequence ID" value="OOQ90557.1"/>
    <property type="molecule type" value="Genomic_DNA"/>
</dbReference>
<dbReference type="Proteomes" id="UP000190744">
    <property type="component" value="Unassembled WGS sequence"/>
</dbReference>
<name>A0A1S9RYG1_PENBI</name>
<evidence type="ECO:0000256" key="1">
    <source>
        <dbReference type="SAM" id="MobiDB-lite"/>
    </source>
</evidence>
<feature type="region of interest" description="Disordered" evidence="1">
    <location>
        <begin position="297"/>
        <end position="323"/>
    </location>
</feature>